<reference evidence="1 2" key="1">
    <citation type="submission" date="2018-11" db="EMBL/GenBank/DDBJ databases">
        <authorList>
            <consortium name="Pathogen Informatics"/>
        </authorList>
    </citation>
    <scope>NUCLEOTIDE SEQUENCE [LARGE SCALE GENOMIC DNA]</scope>
    <source>
        <strain>Denwood</strain>
        <strain evidence="2">Zambia</strain>
    </source>
</reference>
<gene>
    <name evidence="1" type="ORF">SMTD_LOCUS9741</name>
</gene>
<name>A0A183P5V5_9TREM</name>
<protein>
    <submittedName>
        <fullName evidence="1">Uncharacterized protein</fullName>
    </submittedName>
</protein>
<organism evidence="1 2">
    <name type="scientific">Schistosoma mattheei</name>
    <dbReference type="NCBI Taxonomy" id="31246"/>
    <lineage>
        <taxon>Eukaryota</taxon>
        <taxon>Metazoa</taxon>
        <taxon>Spiralia</taxon>
        <taxon>Lophotrochozoa</taxon>
        <taxon>Platyhelminthes</taxon>
        <taxon>Trematoda</taxon>
        <taxon>Digenea</taxon>
        <taxon>Strigeidida</taxon>
        <taxon>Schistosomatoidea</taxon>
        <taxon>Schistosomatidae</taxon>
        <taxon>Schistosoma</taxon>
    </lineage>
</organism>
<evidence type="ECO:0000313" key="2">
    <source>
        <dbReference type="Proteomes" id="UP000269396"/>
    </source>
</evidence>
<sequence>MLHWSQCTTPWRTRRGADITSDHQLVVADMKLKLKKHWTTGQTVLQRFDTAILRHTSKLNAFKITVNNRFQALRDLLKEEVTTMEDIWEGNKEALISKCQEVSGHKKHHLKEWISIETLHKIEKRKSIRADKQKDVEELAKILEKAVREGKMKQLYDITEKLEGKTPTNTITLDGETLNDVESSTYLGIIINERGGSDADVKARDSKARTAFLQLRNIWNSEGLASDMICDQVIPHPNVWRSKIFAIQECAADRSVDTGSSVEEACNEERPTIDCDCGGLMMDPLVIEKGTVLRLLQHLKLDNSSGPDDIHPMTMKALETVIAGPLAILFDISLRHSKLPRD</sequence>
<keyword evidence="2" id="KW-1185">Reference proteome</keyword>
<evidence type="ECO:0000313" key="1">
    <source>
        <dbReference type="EMBL" id="VDP51290.1"/>
    </source>
</evidence>
<accession>A0A183P5V5</accession>
<proteinExistence type="predicted"/>
<dbReference type="AlphaFoldDB" id="A0A183P5V5"/>
<dbReference type="EMBL" id="UZAL01029953">
    <property type="protein sequence ID" value="VDP51290.1"/>
    <property type="molecule type" value="Genomic_DNA"/>
</dbReference>
<dbReference type="Proteomes" id="UP000269396">
    <property type="component" value="Unassembled WGS sequence"/>
</dbReference>